<dbReference type="EMBL" id="AWWV01008077">
    <property type="protein sequence ID" value="OMO93495.1"/>
    <property type="molecule type" value="Genomic_DNA"/>
</dbReference>
<keyword evidence="3" id="KW-1185">Reference proteome</keyword>
<dbReference type="OrthoDB" id="119302at2759"/>
<dbReference type="STRING" id="210143.A0A1R3JF57"/>
<dbReference type="InterPro" id="IPR039761">
    <property type="entry name" value="Bms1/Tsr1"/>
</dbReference>
<dbReference type="SMART" id="SM01362">
    <property type="entry name" value="DUF663"/>
    <property type="match status" value="1"/>
</dbReference>
<evidence type="ECO:0000313" key="2">
    <source>
        <dbReference type="EMBL" id="OMO93495.1"/>
    </source>
</evidence>
<name>A0A1R3JF57_COCAP</name>
<feature type="non-terminal residue" evidence="2">
    <location>
        <position position="229"/>
    </location>
</feature>
<evidence type="ECO:0000259" key="1">
    <source>
        <dbReference type="SMART" id="SM01362"/>
    </source>
</evidence>
<dbReference type="InterPro" id="IPR007034">
    <property type="entry name" value="BMS1_TSR1_C"/>
</dbReference>
<dbReference type="Pfam" id="PF04950">
    <property type="entry name" value="RIBIOP_C"/>
    <property type="match status" value="1"/>
</dbReference>
<comment type="caution">
    <text evidence="2">The sequence shown here is derived from an EMBL/GenBank/DDBJ whole genome shotgun (WGS) entry which is preliminary data.</text>
</comment>
<dbReference type="Gramene" id="OMO93495">
    <property type="protein sequence ID" value="OMO93495"/>
    <property type="gene ID" value="CCACVL1_06485"/>
</dbReference>
<dbReference type="OMA" id="ICTKMAV"/>
<dbReference type="Proteomes" id="UP000188268">
    <property type="component" value="Unassembled WGS sequence"/>
</dbReference>
<proteinExistence type="predicted"/>
<dbReference type="GO" id="GO:0000462">
    <property type="term" value="P:maturation of SSU-rRNA from tricistronic rRNA transcript (SSU-rRNA, 5.8S rRNA, LSU-rRNA)"/>
    <property type="evidence" value="ECO:0007669"/>
    <property type="project" value="TreeGrafter"/>
</dbReference>
<dbReference type="GO" id="GO:0000479">
    <property type="term" value="P:endonucleolytic cleavage of tricistronic rRNA transcript (SSU-rRNA, 5.8S rRNA, LSU-rRNA)"/>
    <property type="evidence" value="ECO:0007669"/>
    <property type="project" value="TreeGrafter"/>
</dbReference>
<feature type="domain" description="Ribosome biogenesis protein BMS1/TSR1 C-terminal" evidence="1">
    <location>
        <begin position="2"/>
        <end position="215"/>
    </location>
</feature>
<evidence type="ECO:0000313" key="3">
    <source>
        <dbReference type="Proteomes" id="UP000188268"/>
    </source>
</evidence>
<dbReference type="AlphaFoldDB" id="A0A1R3JF57"/>
<dbReference type="GO" id="GO:0030688">
    <property type="term" value="C:preribosome, small subunit precursor"/>
    <property type="evidence" value="ECO:0007669"/>
    <property type="project" value="TreeGrafter"/>
</dbReference>
<dbReference type="PANTHER" id="PTHR12858:SF1">
    <property type="entry name" value="PRE-RRNA-PROCESSING PROTEIN TSR1 HOMOLOG"/>
    <property type="match status" value="1"/>
</dbReference>
<dbReference type="GO" id="GO:0005525">
    <property type="term" value="F:GTP binding"/>
    <property type="evidence" value="ECO:0007669"/>
    <property type="project" value="TreeGrafter"/>
</dbReference>
<gene>
    <name evidence="2" type="ORF">CCACVL1_06485</name>
</gene>
<dbReference type="GO" id="GO:0003924">
    <property type="term" value="F:GTPase activity"/>
    <property type="evidence" value="ECO:0007669"/>
    <property type="project" value="TreeGrafter"/>
</dbReference>
<dbReference type="GO" id="GO:0034511">
    <property type="term" value="F:U3 snoRNA binding"/>
    <property type="evidence" value="ECO:0007669"/>
    <property type="project" value="TreeGrafter"/>
</dbReference>
<organism evidence="2 3">
    <name type="scientific">Corchorus capsularis</name>
    <name type="common">Jute</name>
    <dbReference type="NCBI Taxonomy" id="210143"/>
    <lineage>
        <taxon>Eukaryota</taxon>
        <taxon>Viridiplantae</taxon>
        <taxon>Streptophyta</taxon>
        <taxon>Embryophyta</taxon>
        <taxon>Tracheophyta</taxon>
        <taxon>Spermatophyta</taxon>
        <taxon>Magnoliopsida</taxon>
        <taxon>eudicotyledons</taxon>
        <taxon>Gunneridae</taxon>
        <taxon>Pentapetalae</taxon>
        <taxon>rosids</taxon>
        <taxon>malvids</taxon>
        <taxon>Malvales</taxon>
        <taxon>Malvaceae</taxon>
        <taxon>Grewioideae</taxon>
        <taxon>Apeibeae</taxon>
        <taxon>Corchorus</taxon>
    </lineage>
</organism>
<protein>
    <recommendedName>
        <fullName evidence="1">Ribosome biogenesis protein BMS1/TSR1 C-terminal domain-containing protein</fullName>
    </recommendedName>
</protein>
<sequence length="229" mass="25737">MAKALEMEQESRDNCVPTESYARIYIKDVPLDVASKLCVVSRTCPIVLCGLLQHESKMSVLHFSIKKHDSYDAPIKAKEEFIFHVGFRQFVARPIFSTYNMNSDKHKVERFLHAGRFSIASMYALVSFPPLPLIVLKGAGGSSAPLAAAVGSLRSIDTDGIIIKKIILTGYPQRVSKFKASPVEAWTKCGRRGRIKEPVEQGGKFFINNHLAFTVKYHWELKTDCRNCE</sequence>
<accession>A0A1R3JF57</accession>
<reference evidence="2 3" key="1">
    <citation type="submission" date="2013-09" db="EMBL/GenBank/DDBJ databases">
        <title>Corchorus capsularis genome sequencing.</title>
        <authorList>
            <person name="Alam M."/>
            <person name="Haque M.S."/>
            <person name="Islam M.S."/>
            <person name="Emdad E.M."/>
            <person name="Islam M.M."/>
            <person name="Ahmed B."/>
            <person name="Halim A."/>
            <person name="Hossen Q.M.M."/>
            <person name="Hossain M.Z."/>
            <person name="Ahmed R."/>
            <person name="Khan M.M."/>
            <person name="Islam R."/>
            <person name="Rashid M.M."/>
            <person name="Khan S.A."/>
            <person name="Rahman M.S."/>
            <person name="Alam M."/>
        </authorList>
    </citation>
    <scope>NUCLEOTIDE SEQUENCE [LARGE SCALE GENOMIC DNA]</scope>
    <source>
        <strain evidence="3">cv. CVL-1</strain>
        <tissue evidence="2">Whole seedling</tissue>
    </source>
</reference>
<dbReference type="PANTHER" id="PTHR12858">
    <property type="entry name" value="RIBOSOME BIOGENESIS PROTEIN"/>
    <property type="match status" value="1"/>
</dbReference>